<evidence type="ECO:0000313" key="5">
    <source>
        <dbReference type="EnsemblMetazoa" id="XP_030854017"/>
    </source>
</evidence>
<proteinExistence type="predicted"/>
<keyword evidence="1 3" id="KW-0863">Zinc-finger</keyword>
<dbReference type="RefSeq" id="XP_030854017.1">
    <property type="nucleotide sequence ID" value="XM_030998157.1"/>
</dbReference>
<dbReference type="RefSeq" id="XP_030854018.1">
    <property type="nucleotide sequence ID" value="XM_030998158.1"/>
</dbReference>
<keyword evidence="1 3" id="KW-0479">Metal-binding</keyword>
<evidence type="ECO:0000259" key="4">
    <source>
        <dbReference type="PROSITE" id="PS50089"/>
    </source>
</evidence>
<keyword evidence="6" id="KW-1185">Reference proteome</keyword>
<dbReference type="InterPro" id="IPR001841">
    <property type="entry name" value="Znf_RING"/>
</dbReference>
<dbReference type="OrthoDB" id="654191at2759"/>
<dbReference type="InterPro" id="IPR013083">
    <property type="entry name" value="Znf_RING/FYVE/PHD"/>
</dbReference>
<evidence type="ECO:0000313" key="6">
    <source>
        <dbReference type="Proteomes" id="UP000007110"/>
    </source>
</evidence>
<feature type="domain" description="RING-type" evidence="4">
    <location>
        <begin position="24"/>
        <end position="68"/>
    </location>
</feature>
<dbReference type="EnsemblMetazoa" id="XM_030998158">
    <property type="protein sequence ID" value="XP_030854018"/>
    <property type="gene ID" value="LOC591826"/>
</dbReference>
<dbReference type="EnsemblMetazoa" id="XM_030998157">
    <property type="protein sequence ID" value="XP_030854017"/>
    <property type="gene ID" value="LOC591826"/>
</dbReference>
<accession>A0A7M7PQF8</accession>
<keyword evidence="2" id="KW-0862">Zinc</keyword>
<dbReference type="GeneID" id="591826"/>
<sequence>MGGVELSHPNENKKGLAVVHESQCRLCTFTFRDPLSGGCKHPACKSCLAVLFTRDLPALDRVLCPTCKAPLILEELKPDQAAQRRLQKIKSCKCKNCNWKGSYNDYIQNHERNCGGVARMQCKVLGCGKWLPEKRALDVHRTDEWCPMILIMKARLNHAEIVHLSMRVRL</sequence>
<dbReference type="SUPFAM" id="SSF57850">
    <property type="entry name" value="RING/U-box"/>
    <property type="match status" value="1"/>
</dbReference>
<evidence type="ECO:0000256" key="1">
    <source>
        <dbReference type="ARBA" id="ARBA00022771"/>
    </source>
</evidence>
<dbReference type="Gene3D" id="3.30.40.10">
    <property type="entry name" value="Zinc/RING finger domain, C3HC4 (zinc finger)"/>
    <property type="match status" value="1"/>
</dbReference>
<protein>
    <recommendedName>
        <fullName evidence="4">RING-type domain-containing protein</fullName>
    </recommendedName>
</protein>
<evidence type="ECO:0000256" key="2">
    <source>
        <dbReference type="ARBA" id="ARBA00022833"/>
    </source>
</evidence>
<dbReference type="GO" id="GO:0008270">
    <property type="term" value="F:zinc ion binding"/>
    <property type="evidence" value="ECO:0007669"/>
    <property type="project" value="UniProtKB-KW"/>
</dbReference>
<reference evidence="6" key="1">
    <citation type="submission" date="2015-02" db="EMBL/GenBank/DDBJ databases">
        <title>Genome sequencing for Strongylocentrotus purpuratus.</title>
        <authorList>
            <person name="Murali S."/>
            <person name="Liu Y."/>
            <person name="Vee V."/>
            <person name="English A."/>
            <person name="Wang M."/>
            <person name="Skinner E."/>
            <person name="Han Y."/>
            <person name="Muzny D.M."/>
            <person name="Worley K.C."/>
            <person name="Gibbs R.A."/>
        </authorList>
    </citation>
    <scope>NUCLEOTIDE SEQUENCE</scope>
</reference>
<dbReference type="AlphaFoldDB" id="A0A7M7PQF8"/>
<dbReference type="InParanoid" id="A0A7M7PQF8"/>
<evidence type="ECO:0000256" key="3">
    <source>
        <dbReference type="PROSITE-ProRule" id="PRU00175"/>
    </source>
</evidence>
<dbReference type="Proteomes" id="UP000007110">
    <property type="component" value="Unassembled WGS sequence"/>
</dbReference>
<organism evidence="5 6">
    <name type="scientific">Strongylocentrotus purpuratus</name>
    <name type="common">Purple sea urchin</name>
    <dbReference type="NCBI Taxonomy" id="7668"/>
    <lineage>
        <taxon>Eukaryota</taxon>
        <taxon>Metazoa</taxon>
        <taxon>Echinodermata</taxon>
        <taxon>Eleutherozoa</taxon>
        <taxon>Echinozoa</taxon>
        <taxon>Echinoidea</taxon>
        <taxon>Euechinoidea</taxon>
        <taxon>Echinacea</taxon>
        <taxon>Camarodonta</taxon>
        <taxon>Echinidea</taxon>
        <taxon>Strongylocentrotidae</taxon>
        <taxon>Strongylocentrotus</taxon>
    </lineage>
</organism>
<dbReference type="KEGG" id="spu:591826"/>
<reference evidence="5" key="2">
    <citation type="submission" date="2021-01" db="UniProtKB">
        <authorList>
            <consortium name="EnsemblMetazoa"/>
        </authorList>
    </citation>
    <scope>IDENTIFICATION</scope>
</reference>
<dbReference type="PROSITE" id="PS50089">
    <property type="entry name" value="ZF_RING_2"/>
    <property type="match status" value="1"/>
</dbReference>
<name>A0A7M7PQF8_STRPU</name>